<dbReference type="AlphaFoldDB" id="A0A2I0A9M0"/>
<protein>
    <submittedName>
        <fullName evidence="2">Uncharacterized protein</fullName>
    </submittedName>
</protein>
<feature type="compositionally biased region" description="Polar residues" evidence="1">
    <location>
        <begin position="96"/>
        <end position="105"/>
    </location>
</feature>
<sequence length="181" mass="19198">MEQGAKAGCEQRFFKTRVVGIDGTGAAHEKEKEPGPNARAQSCCASGEKGRKRRPSHERPAGGTSGGPVLASRGLASGTTPASGHQVDQRRGASGGNWSRGSSGQQRHRHQWRPTAGAATNGTEQAERASTNGGRRRARRPTARAASKGRLELQIGRDASRTSGGRRHERGIEWLAADRMG</sequence>
<keyword evidence="3" id="KW-1185">Reference proteome</keyword>
<proteinExistence type="predicted"/>
<evidence type="ECO:0000256" key="1">
    <source>
        <dbReference type="SAM" id="MobiDB-lite"/>
    </source>
</evidence>
<gene>
    <name evidence="2" type="ORF">AXF42_Ash010159</name>
</gene>
<accession>A0A2I0A9M0</accession>
<dbReference type="EMBL" id="KZ452008">
    <property type="protein sequence ID" value="PKA52263.1"/>
    <property type="molecule type" value="Genomic_DNA"/>
</dbReference>
<name>A0A2I0A9M0_9ASPA</name>
<evidence type="ECO:0000313" key="3">
    <source>
        <dbReference type="Proteomes" id="UP000236161"/>
    </source>
</evidence>
<reference evidence="2 3" key="1">
    <citation type="journal article" date="2017" name="Nature">
        <title>The Apostasia genome and the evolution of orchids.</title>
        <authorList>
            <person name="Zhang G.Q."/>
            <person name="Liu K.W."/>
            <person name="Li Z."/>
            <person name="Lohaus R."/>
            <person name="Hsiao Y.Y."/>
            <person name="Niu S.C."/>
            <person name="Wang J.Y."/>
            <person name="Lin Y.C."/>
            <person name="Xu Q."/>
            <person name="Chen L.J."/>
            <person name="Yoshida K."/>
            <person name="Fujiwara S."/>
            <person name="Wang Z.W."/>
            <person name="Zhang Y.Q."/>
            <person name="Mitsuda N."/>
            <person name="Wang M."/>
            <person name="Liu G.H."/>
            <person name="Pecoraro L."/>
            <person name="Huang H.X."/>
            <person name="Xiao X.J."/>
            <person name="Lin M."/>
            <person name="Wu X.Y."/>
            <person name="Wu W.L."/>
            <person name="Chen Y.Y."/>
            <person name="Chang S.B."/>
            <person name="Sakamoto S."/>
            <person name="Ohme-Takagi M."/>
            <person name="Yagi M."/>
            <person name="Zeng S.J."/>
            <person name="Shen C.Y."/>
            <person name="Yeh C.M."/>
            <person name="Luo Y.B."/>
            <person name="Tsai W.C."/>
            <person name="Van de Peer Y."/>
            <person name="Liu Z.J."/>
        </authorList>
    </citation>
    <scope>NUCLEOTIDE SEQUENCE [LARGE SCALE GENOMIC DNA]</scope>
    <source>
        <strain evidence="3">cv. Shenzhen</strain>
        <tissue evidence="2">Stem</tissue>
    </source>
</reference>
<feature type="region of interest" description="Disordered" evidence="1">
    <location>
        <begin position="25"/>
        <end position="167"/>
    </location>
</feature>
<organism evidence="2 3">
    <name type="scientific">Apostasia shenzhenica</name>
    <dbReference type="NCBI Taxonomy" id="1088818"/>
    <lineage>
        <taxon>Eukaryota</taxon>
        <taxon>Viridiplantae</taxon>
        <taxon>Streptophyta</taxon>
        <taxon>Embryophyta</taxon>
        <taxon>Tracheophyta</taxon>
        <taxon>Spermatophyta</taxon>
        <taxon>Magnoliopsida</taxon>
        <taxon>Liliopsida</taxon>
        <taxon>Asparagales</taxon>
        <taxon>Orchidaceae</taxon>
        <taxon>Apostasioideae</taxon>
        <taxon>Apostasia</taxon>
    </lineage>
</organism>
<dbReference type="Proteomes" id="UP000236161">
    <property type="component" value="Unassembled WGS sequence"/>
</dbReference>
<evidence type="ECO:0000313" key="2">
    <source>
        <dbReference type="EMBL" id="PKA52263.1"/>
    </source>
</evidence>